<evidence type="ECO:0000259" key="1">
    <source>
        <dbReference type="Pfam" id="PF04965"/>
    </source>
</evidence>
<name>A0A1M4WLV1_9BACT</name>
<feature type="domain" description="IraD/Gp25-like" evidence="1">
    <location>
        <begin position="31"/>
        <end position="120"/>
    </location>
</feature>
<dbReference type="STRING" id="1121391.SAMN02745206_00901"/>
<dbReference type="InterPro" id="IPR007048">
    <property type="entry name" value="IraD/Gp25-like"/>
</dbReference>
<dbReference type="Pfam" id="PF04965">
    <property type="entry name" value="GPW_gp25"/>
    <property type="match status" value="1"/>
</dbReference>
<dbReference type="RefSeq" id="WP_073037359.1">
    <property type="nucleotide sequence ID" value="NZ_FQVB01000007.1"/>
</dbReference>
<protein>
    <recommendedName>
        <fullName evidence="1">IraD/Gp25-like domain-containing protein</fullName>
    </recommendedName>
</protein>
<keyword evidence="3" id="KW-1185">Reference proteome</keyword>
<accession>A0A1M4WLV1</accession>
<dbReference type="Proteomes" id="UP000184076">
    <property type="component" value="Unassembled WGS sequence"/>
</dbReference>
<reference evidence="3" key="1">
    <citation type="submission" date="2016-11" db="EMBL/GenBank/DDBJ databases">
        <authorList>
            <person name="Varghese N."/>
            <person name="Submissions S."/>
        </authorList>
    </citation>
    <scope>NUCLEOTIDE SEQUENCE [LARGE SCALE GENOMIC DNA]</scope>
    <source>
        <strain evidence="3">DSM 9756</strain>
    </source>
</reference>
<organism evidence="2 3">
    <name type="scientific">Desulfacinum infernum DSM 9756</name>
    <dbReference type="NCBI Taxonomy" id="1121391"/>
    <lineage>
        <taxon>Bacteria</taxon>
        <taxon>Pseudomonadati</taxon>
        <taxon>Thermodesulfobacteriota</taxon>
        <taxon>Syntrophobacteria</taxon>
        <taxon>Syntrophobacterales</taxon>
        <taxon>Syntrophobacteraceae</taxon>
        <taxon>Desulfacinum</taxon>
    </lineage>
</organism>
<gene>
    <name evidence="2" type="ORF">SAMN02745206_00901</name>
</gene>
<dbReference type="AlphaFoldDB" id="A0A1M4WLV1"/>
<dbReference type="OrthoDB" id="9802846at2"/>
<proteinExistence type="predicted"/>
<dbReference type="Gene3D" id="3.10.450.40">
    <property type="match status" value="1"/>
</dbReference>
<dbReference type="EMBL" id="FQVB01000007">
    <property type="protein sequence ID" value="SHE82208.1"/>
    <property type="molecule type" value="Genomic_DNA"/>
</dbReference>
<evidence type="ECO:0000313" key="2">
    <source>
        <dbReference type="EMBL" id="SHE82208.1"/>
    </source>
</evidence>
<evidence type="ECO:0000313" key="3">
    <source>
        <dbReference type="Proteomes" id="UP000184076"/>
    </source>
</evidence>
<dbReference type="SUPFAM" id="SSF160719">
    <property type="entry name" value="gpW/gp25-like"/>
    <property type="match status" value="1"/>
</dbReference>
<sequence length="134" mass="15396">METKTKHLPPPPVTWPLLPVPDGSGRLRYPSLEESIRQCIRIILTTAPGEQLMRPGFGAGLGRFLHEPNTLGTRRRIHDAVLDALDRWEPRIQVEQVSVETVTDRRDQIRVEIRYRVLRTRRPARAALTMTLES</sequence>